<dbReference type="EMBL" id="JALJEJ010000009">
    <property type="protein sequence ID" value="MCJ8211347.1"/>
    <property type="molecule type" value="Genomic_DNA"/>
</dbReference>
<accession>A0A9X1X5A5</accession>
<organism evidence="1 2">
    <name type="scientific">Mucilaginibacter straminoryzae</name>
    <dbReference type="NCBI Taxonomy" id="2932774"/>
    <lineage>
        <taxon>Bacteria</taxon>
        <taxon>Pseudomonadati</taxon>
        <taxon>Bacteroidota</taxon>
        <taxon>Sphingobacteriia</taxon>
        <taxon>Sphingobacteriales</taxon>
        <taxon>Sphingobacteriaceae</taxon>
        <taxon>Mucilaginibacter</taxon>
    </lineage>
</organism>
<protein>
    <submittedName>
        <fullName evidence="1">Uncharacterized protein</fullName>
    </submittedName>
</protein>
<sequence>MDENTFHTILNFLGEIGIKVVLSPLNEPTFLPGLKIQDGGLIIDTDKLSYPGDILHEAGHIAVTGIDTRPLLNEELIKNDHSSGGKEMAAIAWSYAACKYLNIDPVHVFHADGYKGAADNILENFNAGRYFGVPLLAYYGMTNDATTHKTPDNQYITYPGMKHWLSQID</sequence>
<dbReference type="AlphaFoldDB" id="A0A9X1X5A5"/>
<evidence type="ECO:0000313" key="1">
    <source>
        <dbReference type="EMBL" id="MCJ8211347.1"/>
    </source>
</evidence>
<keyword evidence="2" id="KW-1185">Reference proteome</keyword>
<dbReference type="Proteomes" id="UP001139450">
    <property type="component" value="Unassembled WGS sequence"/>
</dbReference>
<reference evidence="1" key="1">
    <citation type="submission" date="2022-04" db="EMBL/GenBank/DDBJ databases">
        <title>Mucilaginibacter sp. RS28 isolated from freshwater.</title>
        <authorList>
            <person name="Ko S.-R."/>
        </authorList>
    </citation>
    <scope>NUCLEOTIDE SEQUENCE</scope>
    <source>
        <strain evidence="1">RS28</strain>
    </source>
</reference>
<dbReference type="RefSeq" id="WP_245131879.1">
    <property type="nucleotide sequence ID" value="NZ_JALJEJ010000009.1"/>
</dbReference>
<evidence type="ECO:0000313" key="2">
    <source>
        <dbReference type="Proteomes" id="UP001139450"/>
    </source>
</evidence>
<proteinExistence type="predicted"/>
<name>A0A9X1X5A5_9SPHI</name>
<comment type="caution">
    <text evidence="1">The sequence shown here is derived from an EMBL/GenBank/DDBJ whole genome shotgun (WGS) entry which is preliminary data.</text>
</comment>
<gene>
    <name evidence="1" type="ORF">MUY27_16635</name>
</gene>